<keyword evidence="3" id="KW-1133">Transmembrane helix</keyword>
<sequence>MAGRTSRDRPSVPGRMRAPPPPRRRTHHNAGLRIARADGHHADRFRAPMAARARRRLAISIGCSPDMSTPAVLLLVLLINCVVTSAVLGSLWRADVPGVRRWLASQALLAIAVGALLAAPSSPAAVPVAVVPYVCATLAILQGFRQFFGVRPVYRAELAAATLLVAAVVWCARDEALSNLRVVFVSVMAVYVRIAIGWLAYRRRPAHRPAFAYGFVWVVAIAGAIVQFARGVAFALGHGGDASLLHATPLNVAFVALAVLSLSCLSMGVVMLAHDRIAERLERLATVDGLTGALMRGAFLEQAEQRCGRAARAGSLHSLVIVDLDNFKAINDRHGHAAGDQALVHFAAVMAGGIRSRDLFGRLGGEEFAVLCPNTSADEAACAIDRLRASLAGGAAGSTRGVVRFTFSAGVAERIAGEPLSQLMARADAALYAAKAAGRDRVTVAAYAQRADVAA</sequence>
<feature type="transmembrane region" description="Helical" evidence="3">
    <location>
        <begin position="250"/>
        <end position="273"/>
    </location>
</feature>
<dbReference type="GO" id="GO:0052621">
    <property type="term" value="F:diguanylate cyclase activity"/>
    <property type="evidence" value="ECO:0007669"/>
    <property type="project" value="UniProtKB-EC"/>
</dbReference>
<comment type="caution">
    <text evidence="5">The sequence shown here is derived from an EMBL/GenBank/DDBJ whole genome shotgun (WGS) entry which is preliminary data.</text>
</comment>
<evidence type="ECO:0000256" key="3">
    <source>
        <dbReference type="SAM" id="Phobius"/>
    </source>
</evidence>
<dbReference type="EMBL" id="QTNY01000007">
    <property type="protein sequence ID" value="RQP79236.1"/>
    <property type="molecule type" value="Genomic_DNA"/>
</dbReference>
<dbReference type="GO" id="GO:0005886">
    <property type="term" value="C:plasma membrane"/>
    <property type="evidence" value="ECO:0007669"/>
    <property type="project" value="TreeGrafter"/>
</dbReference>
<evidence type="ECO:0000313" key="5">
    <source>
        <dbReference type="EMBL" id="RQP79236.1"/>
    </source>
</evidence>
<dbReference type="SUPFAM" id="SSF55073">
    <property type="entry name" value="Nucleotide cyclase"/>
    <property type="match status" value="1"/>
</dbReference>
<keyword evidence="3" id="KW-0472">Membrane</keyword>
<dbReference type="PANTHER" id="PTHR45138:SF24">
    <property type="entry name" value="DIGUANYLATE CYCLASE DGCC-RELATED"/>
    <property type="match status" value="1"/>
</dbReference>
<feature type="compositionally biased region" description="Basic and acidic residues" evidence="2">
    <location>
        <begin position="1"/>
        <end position="10"/>
    </location>
</feature>
<gene>
    <name evidence="5" type="ORF">DF015_12610</name>
</gene>
<dbReference type="EC" id="2.7.7.65" evidence="1"/>
<dbReference type="GO" id="GO:0043709">
    <property type="term" value="P:cell adhesion involved in single-species biofilm formation"/>
    <property type="evidence" value="ECO:0007669"/>
    <property type="project" value="TreeGrafter"/>
</dbReference>
<dbReference type="GO" id="GO:1902201">
    <property type="term" value="P:negative regulation of bacterial-type flagellum-dependent cell motility"/>
    <property type="evidence" value="ECO:0007669"/>
    <property type="project" value="TreeGrafter"/>
</dbReference>
<proteinExistence type="predicted"/>
<dbReference type="PANTHER" id="PTHR45138">
    <property type="entry name" value="REGULATORY COMPONENTS OF SENSORY TRANSDUCTION SYSTEM"/>
    <property type="match status" value="1"/>
</dbReference>
<organism evidence="5 6">
    <name type="scientific">Burkholderia ubonensis</name>
    <dbReference type="NCBI Taxonomy" id="101571"/>
    <lineage>
        <taxon>Bacteria</taxon>
        <taxon>Pseudomonadati</taxon>
        <taxon>Pseudomonadota</taxon>
        <taxon>Betaproteobacteria</taxon>
        <taxon>Burkholderiales</taxon>
        <taxon>Burkholderiaceae</taxon>
        <taxon>Burkholderia</taxon>
        <taxon>Burkholderia cepacia complex</taxon>
    </lineage>
</organism>
<name>A0AB74DDE2_9BURK</name>
<evidence type="ECO:0000256" key="1">
    <source>
        <dbReference type="ARBA" id="ARBA00012528"/>
    </source>
</evidence>
<dbReference type="InterPro" id="IPR029787">
    <property type="entry name" value="Nucleotide_cyclase"/>
</dbReference>
<dbReference type="Proteomes" id="UP000273734">
    <property type="component" value="Unassembled WGS sequence"/>
</dbReference>
<feature type="transmembrane region" description="Helical" evidence="3">
    <location>
        <begin position="182"/>
        <end position="201"/>
    </location>
</feature>
<dbReference type="InterPro" id="IPR000160">
    <property type="entry name" value="GGDEF_dom"/>
</dbReference>
<feature type="domain" description="GGDEF" evidence="4">
    <location>
        <begin position="315"/>
        <end position="447"/>
    </location>
</feature>
<feature type="transmembrane region" description="Helical" evidence="3">
    <location>
        <begin position="99"/>
        <end position="118"/>
    </location>
</feature>
<feature type="transmembrane region" description="Helical" evidence="3">
    <location>
        <begin position="153"/>
        <end position="170"/>
    </location>
</feature>
<dbReference type="InterPro" id="IPR043128">
    <property type="entry name" value="Rev_trsase/Diguanyl_cyclase"/>
</dbReference>
<dbReference type="SMART" id="SM00267">
    <property type="entry name" value="GGDEF"/>
    <property type="match status" value="1"/>
</dbReference>
<evidence type="ECO:0000256" key="2">
    <source>
        <dbReference type="SAM" id="MobiDB-lite"/>
    </source>
</evidence>
<evidence type="ECO:0000313" key="6">
    <source>
        <dbReference type="Proteomes" id="UP000273734"/>
    </source>
</evidence>
<accession>A0AB74DDE2</accession>
<dbReference type="PROSITE" id="PS50887">
    <property type="entry name" value="GGDEF"/>
    <property type="match status" value="1"/>
</dbReference>
<keyword evidence="3" id="KW-0812">Transmembrane</keyword>
<dbReference type="NCBIfam" id="TIGR00254">
    <property type="entry name" value="GGDEF"/>
    <property type="match status" value="1"/>
</dbReference>
<dbReference type="FunFam" id="3.30.70.270:FF:000001">
    <property type="entry name" value="Diguanylate cyclase domain protein"/>
    <property type="match status" value="1"/>
</dbReference>
<dbReference type="Gene3D" id="3.30.70.270">
    <property type="match status" value="1"/>
</dbReference>
<evidence type="ECO:0000259" key="4">
    <source>
        <dbReference type="PROSITE" id="PS50887"/>
    </source>
</evidence>
<dbReference type="CDD" id="cd01949">
    <property type="entry name" value="GGDEF"/>
    <property type="match status" value="1"/>
</dbReference>
<protein>
    <recommendedName>
        <fullName evidence="1">diguanylate cyclase</fullName>
        <ecNumber evidence="1">2.7.7.65</ecNumber>
    </recommendedName>
</protein>
<dbReference type="Pfam" id="PF00990">
    <property type="entry name" value="GGDEF"/>
    <property type="match status" value="1"/>
</dbReference>
<reference evidence="5 6" key="1">
    <citation type="submission" date="2018-08" db="EMBL/GenBank/DDBJ databases">
        <title>Comparative analysis of Burkholderia isolates from Puerto Rico.</title>
        <authorList>
            <person name="Hall C."/>
            <person name="Sahl J."/>
            <person name="Wagner D."/>
        </authorList>
    </citation>
    <scope>NUCLEOTIDE SEQUENCE [LARGE SCALE GENOMIC DNA]</scope>
    <source>
        <strain evidence="5 6">Bp8964</strain>
    </source>
</reference>
<dbReference type="InterPro" id="IPR050469">
    <property type="entry name" value="Diguanylate_Cyclase"/>
</dbReference>
<feature type="transmembrane region" description="Helical" evidence="3">
    <location>
        <begin position="210"/>
        <end position="230"/>
    </location>
</feature>
<dbReference type="AlphaFoldDB" id="A0AB74DDE2"/>
<feature type="transmembrane region" description="Helical" evidence="3">
    <location>
        <begin position="71"/>
        <end position="92"/>
    </location>
</feature>
<feature type="region of interest" description="Disordered" evidence="2">
    <location>
        <begin position="1"/>
        <end position="30"/>
    </location>
</feature>